<organism evidence="1 2">
    <name type="scientific">Heterostelium pallidum (strain ATCC 26659 / Pp 5 / PN500)</name>
    <name type="common">Cellular slime mold</name>
    <name type="synonym">Polysphondylium pallidum</name>
    <dbReference type="NCBI Taxonomy" id="670386"/>
    <lineage>
        <taxon>Eukaryota</taxon>
        <taxon>Amoebozoa</taxon>
        <taxon>Evosea</taxon>
        <taxon>Eumycetozoa</taxon>
        <taxon>Dictyostelia</taxon>
        <taxon>Acytosteliales</taxon>
        <taxon>Acytosteliaceae</taxon>
        <taxon>Heterostelium</taxon>
    </lineage>
</organism>
<comment type="caution">
    <text evidence="1">The sequence shown here is derived from an EMBL/GenBank/DDBJ whole genome shotgun (WGS) entry which is preliminary data.</text>
</comment>
<dbReference type="InParanoid" id="D3BG75"/>
<dbReference type="GeneID" id="31363007"/>
<evidence type="ECO:0008006" key="3">
    <source>
        <dbReference type="Google" id="ProtNLM"/>
    </source>
</evidence>
<dbReference type="Gene3D" id="1.10.150.50">
    <property type="entry name" value="Transcription Factor, Ets-1"/>
    <property type="match status" value="1"/>
</dbReference>
<dbReference type="RefSeq" id="XP_020431788.1">
    <property type="nucleotide sequence ID" value="XM_020578361.1"/>
</dbReference>
<proteinExistence type="predicted"/>
<dbReference type="AlphaFoldDB" id="D3BG75"/>
<evidence type="ECO:0000313" key="1">
    <source>
        <dbReference type="EMBL" id="EFA79667.1"/>
    </source>
</evidence>
<keyword evidence="2" id="KW-1185">Reference proteome</keyword>
<sequence>MTSTTNTVLSSLPNDVKDWTAEQVKTWAITQPDGESYANILCAKEVRGKDLNSLTKNDLLNPPFSIGYSAQSLLQAISSLVGAQASPKSSASCRCHQWFNSWRWIWQNCSDNCWIHSLDETLTRSKRSLARLLRHLECMMTRSSLSTQEQQKI</sequence>
<name>D3BG75_HETP5</name>
<dbReference type="InterPro" id="IPR013761">
    <property type="entry name" value="SAM/pointed_sf"/>
</dbReference>
<dbReference type="EMBL" id="ADBJ01000033">
    <property type="protein sequence ID" value="EFA79667.1"/>
    <property type="molecule type" value="Genomic_DNA"/>
</dbReference>
<gene>
    <name evidence="1" type="ORF">PPL_07526</name>
</gene>
<dbReference type="Proteomes" id="UP000001396">
    <property type="component" value="Unassembled WGS sequence"/>
</dbReference>
<protein>
    <recommendedName>
        <fullName evidence="3">SAM domain-containing protein</fullName>
    </recommendedName>
</protein>
<accession>D3BG75</accession>
<reference evidence="1 2" key="1">
    <citation type="journal article" date="2011" name="Genome Res.">
        <title>Phylogeny-wide analysis of social amoeba genomes highlights ancient origins for complex intercellular communication.</title>
        <authorList>
            <person name="Heidel A.J."/>
            <person name="Lawal H.M."/>
            <person name="Felder M."/>
            <person name="Schilde C."/>
            <person name="Helps N.R."/>
            <person name="Tunggal B."/>
            <person name="Rivero F."/>
            <person name="John U."/>
            <person name="Schleicher M."/>
            <person name="Eichinger L."/>
            <person name="Platzer M."/>
            <person name="Noegel A.A."/>
            <person name="Schaap P."/>
            <person name="Gloeckner G."/>
        </authorList>
    </citation>
    <scope>NUCLEOTIDE SEQUENCE [LARGE SCALE GENOMIC DNA]</scope>
    <source>
        <strain evidence="2">ATCC 26659 / Pp 5 / PN500</strain>
    </source>
</reference>
<dbReference type="SUPFAM" id="SSF47769">
    <property type="entry name" value="SAM/Pointed domain"/>
    <property type="match status" value="1"/>
</dbReference>
<evidence type="ECO:0000313" key="2">
    <source>
        <dbReference type="Proteomes" id="UP000001396"/>
    </source>
</evidence>